<dbReference type="InterPro" id="IPR009003">
    <property type="entry name" value="Peptidase_S1_PA"/>
</dbReference>
<dbReference type="AlphaFoldDB" id="A0A2M8KXJ7"/>
<name>A0A2M8KXJ7_9BACT</name>
<protein>
    <recommendedName>
        <fullName evidence="4">Peptidase S1 domain-containing protein</fullName>
    </recommendedName>
</protein>
<evidence type="ECO:0008006" key="4">
    <source>
        <dbReference type="Google" id="ProtNLM"/>
    </source>
</evidence>
<feature type="signal peptide" evidence="1">
    <location>
        <begin position="1"/>
        <end position="21"/>
    </location>
</feature>
<sequence length="273" mass="31086">MIRTLVLGLCFVFNLTSIACADQSFAYLPKGSEQQWRRIVKSLPNKFKACRPYEYDTYDNTLSQKTVVRNIHCQTGISIILRGKYILVPWHVLRVKKESIERYLRRWKVSFTNVRFGSSKEVWTLVLGSGKSIKHGAFTLLFEDVLTDSALLHITDPLPGSDILSVPITRVSPGDSETFYLPGMAAGCELRTHVRTGKRNYIEVDNYIVRGMYFGANISVEQGDSGVPLFVYRNKKFYLVGMALGKKWHISWYGDVYNIGRKIKGQIGTSILR</sequence>
<reference evidence="3" key="1">
    <citation type="submission" date="2017-09" db="EMBL/GenBank/DDBJ databases">
        <title>Depth-based differentiation of microbial function through sediment-hosted aquifers and enrichment of novel symbionts in the deep terrestrial subsurface.</title>
        <authorList>
            <person name="Probst A.J."/>
            <person name="Ladd B."/>
            <person name="Jarett J.K."/>
            <person name="Geller-Mcgrath D.E."/>
            <person name="Sieber C.M.K."/>
            <person name="Emerson J.B."/>
            <person name="Anantharaman K."/>
            <person name="Thomas B.C."/>
            <person name="Malmstrom R."/>
            <person name="Stieglmeier M."/>
            <person name="Klingl A."/>
            <person name="Woyke T."/>
            <person name="Ryan C.M."/>
            <person name="Banfield J.F."/>
        </authorList>
    </citation>
    <scope>NUCLEOTIDE SEQUENCE [LARGE SCALE GENOMIC DNA]</scope>
</reference>
<evidence type="ECO:0000313" key="3">
    <source>
        <dbReference type="Proteomes" id="UP000229098"/>
    </source>
</evidence>
<accession>A0A2M8KXJ7</accession>
<feature type="chain" id="PRO_5014812111" description="Peptidase S1 domain-containing protein" evidence="1">
    <location>
        <begin position="22"/>
        <end position="273"/>
    </location>
</feature>
<keyword evidence="1" id="KW-0732">Signal</keyword>
<evidence type="ECO:0000256" key="1">
    <source>
        <dbReference type="SAM" id="SignalP"/>
    </source>
</evidence>
<dbReference type="PROSITE" id="PS51257">
    <property type="entry name" value="PROKAR_LIPOPROTEIN"/>
    <property type="match status" value="1"/>
</dbReference>
<gene>
    <name evidence="2" type="ORF">COU90_02340</name>
</gene>
<proteinExistence type="predicted"/>
<dbReference type="Proteomes" id="UP000229098">
    <property type="component" value="Unassembled WGS sequence"/>
</dbReference>
<evidence type="ECO:0000313" key="2">
    <source>
        <dbReference type="EMBL" id="PJE64656.1"/>
    </source>
</evidence>
<comment type="caution">
    <text evidence="2">The sequence shown here is derived from an EMBL/GenBank/DDBJ whole genome shotgun (WGS) entry which is preliminary data.</text>
</comment>
<dbReference type="EMBL" id="PFEF01000005">
    <property type="protein sequence ID" value="PJE64656.1"/>
    <property type="molecule type" value="Genomic_DNA"/>
</dbReference>
<organism evidence="2 3">
    <name type="scientific">Candidatus Ryanbacteria bacterium CG10_big_fil_rev_8_21_14_0_10_43_42</name>
    <dbReference type="NCBI Taxonomy" id="1974864"/>
    <lineage>
        <taxon>Bacteria</taxon>
        <taxon>Candidatus Ryaniibacteriota</taxon>
    </lineage>
</organism>
<dbReference type="SUPFAM" id="SSF50494">
    <property type="entry name" value="Trypsin-like serine proteases"/>
    <property type="match status" value="1"/>
</dbReference>